<dbReference type="EMBL" id="BMKL01000001">
    <property type="protein sequence ID" value="GGD86678.1"/>
    <property type="molecule type" value="Genomic_DNA"/>
</dbReference>
<reference evidence="3" key="1">
    <citation type="journal article" date="2019" name="Int. J. Syst. Evol. Microbiol.">
        <title>The Global Catalogue of Microorganisms (GCM) 10K type strain sequencing project: providing services to taxonomists for standard genome sequencing and annotation.</title>
        <authorList>
            <consortium name="The Broad Institute Genomics Platform"/>
            <consortium name="The Broad Institute Genome Sequencing Center for Infectious Disease"/>
            <person name="Wu L."/>
            <person name="Ma J."/>
        </authorList>
    </citation>
    <scope>NUCLEOTIDE SEQUENCE [LARGE SCALE GENOMIC DNA]</scope>
    <source>
        <strain evidence="3">CGMCC 1.15959</strain>
    </source>
</reference>
<keyword evidence="3" id="KW-1185">Reference proteome</keyword>
<feature type="signal peptide" evidence="1">
    <location>
        <begin position="1"/>
        <end position="30"/>
    </location>
</feature>
<evidence type="ECO:0000313" key="2">
    <source>
        <dbReference type="EMBL" id="GGD86678.1"/>
    </source>
</evidence>
<comment type="caution">
    <text evidence="2">The sequence shown here is derived from an EMBL/GenBank/DDBJ whole genome shotgun (WGS) entry which is preliminary data.</text>
</comment>
<dbReference type="RefSeq" id="WP_188643496.1">
    <property type="nucleotide sequence ID" value="NZ_BMKL01000001.1"/>
</dbReference>
<keyword evidence="1" id="KW-0732">Signal</keyword>
<organism evidence="2 3">
    <name type="scientific">Tsuneonella deserti</name>
    <dbReference type="NCBI Taxonomy" id="2035528"/>
    <lineage>
        <taxon>Bacteria</taxon>
        <taxon>Pseudomonadati</taxon>
        <taxon>Pseudomonadota</taxon>
        <taxon>Alphaproteobacteria</taxon>
        <taxon>Sphingomonadales</taxon>
        <taxon>Erythrobacteraceae</taxon>
        <taxon>Tsuneonella</taxon>
    </lineage>
</organism>
<protein>
    <recommendedName>
        <fullName evidence="4">Secreted protein</fullName>
    </recommendedName>
</protein>
<evidence type="ECO:0000256" key="1">
    <source>
        <dbReference type="SAM" id="SignalP"/>
    </source>
</evidence>
<evidence type="ECO:0008006" key="4">
    <source>
        <dbReference type="Google" id="ProtNLM"/>
    </source>
</evidence>
<gene>
    <name evidence="2" type="ORF">GCM10011515_02730</name>
</gene>
<evidence type="ECO:0000313" key="3">
    <source>
        <dbReference type="Proteomes" id="UP000619041"/>
    </source>
</evidence>
<proteinExistence type="predicted"/>
<dbReference type="Proteomes" id="UP000619041">
    <property type="component" value="Unassembled WGS sequence"/>
</dbReference>
<sequence>MSFPDRRLHRPLIAAALAVAALVPLSQAQAGVVVSVSGPSAKLYPVGKKLADTDKVVLKSGDTVTVLDQRGTRVLKGAGTFSLADKPAADRSSTFALLTRQRSAQRVRTGAVRGDDAGPVTRPNLWYVDVRQAGPMCIANPAEVRLWRPATTGEALYVIGADGARASSKAAFSDGEMLTVWDLSQAPVTDGARYVVAGQDGAPHEITFRLLDSVPAAPEDLALKLIEKGCTAQLDVLSAAMNTADG</sequence>
<name>A0ABQ1RY55_9SPHN</name>
<accession>A0ABQ1RY55</accession>
<feature type="chain" id="PRO_5045709418" description="Secreted protein" evidence="1">
    <location>
        <begin position="31"/>
        <end position="246"/>
    </location>
</feature>